<organism evidence="1 2">
    <name type="scientific">Falsirhodobacter algicola</name>
    <dbReference type="NCBI Taxonomy" id="2692330"/>
    <lineage>
        <taxon>Bacteria</taxon>
        <taxon>Pseudomonadati</taxon>
        <taxon>Pseudomonadota</taxon>
        <taxon>Alphaproteobacteria</taxon>
        <taxon>Rhodobacterales</taxon>
        <taxon>Paracoccaceae</taxon>
        <taxon>Falsirhodobacter</taxon>
    </lineage>
</organism>
<evidence type="ECO:0000313" key="1">
    <source>
        <dbReference type="EMBL" id="QUS35916.1"/>
    </source>
</evidence>
<dbReference type="Proteomes" id="UP000679284">
    <property type="component" value="Chromosome"/>
</dbReference>
<proteinExistence type="predicted"/>
<keyword evidence="2" id="KW-1185">Reference proteome</keyword>
<dbReference type="RefSeq" id="WP_211783136.1">
    <property type="nucleotide sequence ID" value="NZ_CP047289.1"/>
</dbReference>
<protein>
    <recommendedName>
        <fullName evidence="3">Flagellar biosynthesis protein</fullName>
    </recommendedName>
</protein>
<dbReference type="AlphaFoldDB" id="A0A8J8MT36"/>
<name>A0A8J8MT36_9RHOB</name>
<dbReference type="EMBL" id="CP047289">
    <property type="protein sequence ID" value="QUS35916.1"/>
    <property type="molecule type" value="Genomic_DNA"/>
</dbReference>
<accession>A0A8J8MT36</accession>
<dbReference type="KEGG" id="fap:GR316_06375"/>
<evidence type="ECO:0008006" key="3">
    <source>
        <dbReference type="Google" id="ProtNLM"/>
    </source>
</evidence>
<reference evidence="1" key="1">
    <citation type="submission" date="2020-01" db="EMBL/GenBank/DDBJ databases">
        <authorList>
            <person name="Yang Y."/>
            <person name="Kwon Y.M."/>
        </authorList>
    </citation>
    <scope>NUCLEOTIDE SEQUENCE</scope>
    <source>
        <strain evidence="1">PG104</strain>
    </source>
</reference>
<evidence type="ECO:0000313" key="2">
    <source>
        <dbReference type="Proteomes" id="UP000679284"/>
    </source>
</evidence>
<sequence length="190" mass="20323">MTALRLRSFDAEDAARLITTDELEEIRRAARAEGEAAGHAAALAETAALHAAAARALADTLSDWSFGYHEARQHILSQLGPVMEALLSRLLPEAARLTLVAHVADRLMPPLITATEAPLRIAVHPADRGCLDGLQTPLPFLVMEDADLPRGAVRLPHAPETVIAPSRAAEEALAAIADFFALNTEVRLHA</sequence>
<gene>
    <name evidence="1" type="ORF">GR316_06375</name>
</gene>